<evidence type="ECO:0000256" key="1">
    <source>
        <dbReference type="ARBA" id="ARBA00006865"/>
    </source>
</evidence>
<keyword evidence="5" id="KW-1185">Reference proteome</keyword>
<dbReference type="PANTHER" id="PTHR10963:SF55">
    <property type="entry name" value="GLYCOSIDE HYDROLASE FAMILY 16 PROTEIN"/>
    <property type="match status" value="1"/>
</dbReference>
<reference evidence="4 5" key="1">
    <citation type="submission" date="2017-06" db="EMBL/GenBank/DDBJ databases">
        <title>Hymenobacter amundsenii sp. nov. isolated from regoliths in Antarctica.</title>
        <authorList>
            <person name="Sedlacek I."/>
            <person name="Kralova S."/>
            <person name="Pantucek R."/>
            <person name="Svec P."/>
            <person name="Holochova P."/>
            <person name="Stankova E."/>
            <person name="Vrbovska V."/>
            <person name="Busse H.-J."/>
        </authorList>
    </citation>
    <scope>NUCLEOTIDE SEQUENCE [LARGE SCALE GENOMIC DNA]</scope>
    <source>
        <strain evidence="4 5">CCM 8682</strain>
    </source>
</reference>
<organism evidence="4 5">
    <name type="scientific">Hymenobacter amundsenii</name>
    <dbReference type="NCBI Taxonomy" id="2006685"/>
    <lineage>
        <taxon>Bacteria</taxon>
        <taxon>Pseudomonadati</taxon>
        <taxon>Bacteroidota</taxon>
        <taxon>Cytophagia</taxon>
        <taxon>Cytophagales</taxon>
        <taxon>Hymenobacteraceae</taxon>
        <taxon>Hymenobacter</taxon>
    </lineage>
</organism>
<dbReference type="CDD" id="cd08023">
    <property type="entry name" value="GH16_laminarinase_like"/>
    <property type="match status" value="1"/>
</dbReference>
<evidence type="ECO:0000259" key="3">
    <source>
        <dbReference type="PROSITE" id="PS51762"/>
    </source>
</evidence>
<dbReference type="EMBL" id="NIRR01000010">
    <property type="protein sequence ID" value="OWP63558.1"/>
    <property type="molecule type" value="Genomic_DNA"/>
</dbReference>
<feature type="domain" description="GH16" evidence="3">
    <location>
        <begin position="97"/>
        <end position="361"/>
    </location>
</feature>
<feature type="signal peptide" evidence="2">
    <location>
        <begin position="1"/>
        <end position="30"/>
    </location>
</feature>
<dbReference type="InterPro" id="IPR000757">
    <property type="entry name" value="Beta-glucanase-like"/>
</dbReference>
<name>A0A246FLE4_9BACT</name>
<evidence type="ECO:0000313" key="4">
    <source>
        <dbReference type="EMBL" id="OWP63558.1"/>
    </source>
</evidence>
<dbReference type="SUPFAM" id="SSF49899">
    <property type="entry name" value="Concanavalin A-like lectins/glucanases"/>
    <property type="match status" value="1"/>
</dbReference>
<gene>
    <name evidence="4" type="ORF">CDA63_08215</name>
</gene>
<proteinExistence type="inferred from homology"/>
<keyword evidence="2" id="KW-0732">Signal</keyword>
<sequence>MCMSGPASCSCPWGWLLSWLAGCATGCGHATSSSTWPPPTPWPKSMEVSETRFPTFRLLMLHTRSMFAKYFSSVACLLLGLLLPTLPAEAQRRLRYADWQLVFEDDFDTYRDVADMAARSPWQFTPDNYRTLVGNQYEDQYYDQRNATLRDGNLYLTARPLAEPLAYNFTLDGRDTTKLLHYESAWITLKPDFPTNPALGDTARWEGNRGFQYGLFEIRCRFGGGAGTWPAFWLTSGPTEIDVFEGDDNRKFSNNLHYPSKGPFQRQQAEYEMPSSNDLAADFHIFSVVWSAQEVTYYLDRKRLRTVPASHIPTYPAPANIIANQAVVSYADLANWPLDAAGNRYSSLIIDYIKVYKFRPGR</sequence>
<dbReference type="InterPro" id="IPR050546">
    <property type="entry name" value="Glycosyl_Hydrlase_16"/>
</dbReference>
<feature type="chain" id="PRO_5012399625" description="GH16 domain-containing protein" evidence="2">
    <location>
        <begin position="31"/>
        <end position="362"/>
    </location>
</feature>
<dbReference type="AlphaFoldDB" id="A0A246FLE4"/>
<dbReference type="InterPro" id="IPR013320">
    <property type="entry name" value="ConA-like_dom_sf"/>
</dbReference>
<dbReference type="GO" id="GO:0004553">
    <property type="term" value="F:hydrolase activity, hydrolyzing O-glycosyl compounds"/>
    <property type="evidence" value="ECO:0007669"/>
    <property type="project" value="InterPro"/>
</dbReference>
<comment type="caution">
    <text evidence="4">The sequence shown here is derived from an EMBL/GenBank/DDBJ whole genome shotgun (WGS) entry which is preliminary data.</text>
</comment>
<evidence type="ECO:0000313" key="5">
    <source>
        <dbReference type="Proteomes" id="UP000197277"/>
    </source>
</evidence>
<dbReference type="PROSITE" id="PS51762">
    <property type="entry name" value="GH16_2"/>
    <property type="match status" value="1"/>
</dbReference>
<accession>A0A246FLE4</accession>
<dbReference type="OrthoDB" id="874568at2"/>
<dbReference type="Pfam" id="PF00722">
    <property type="entry name" value="Glyco_hydro_16"/>
    <property type="match status" value="1"/>
</dbReference>
<comment type="similarity">
    <text evidence="1">Belongs to the glycosyl hydrolase 16 family.</text>
</comment>
<dbReference type="Proteomes" id="UP000197277">
    <property type="component" value="Unassembled WGS sequence"/>
</dbReference>
<protein>
    <recommendedName>
        <fullName evidence="3">GH16 domain-containing protein</fullName>
    </recommendedName>
</protein>
<dbReference type="PANTHER" id="PTHR10963">
    <property type="entry name" value="GLYCOSYL HYDROLASE-RELATED"/>
    <property type="match status" value="1"/>
</dbReference>
<dbReference type="Gene3D" id="2.60.120.200">
    <property type="match status" value="1"/>
</dbReference>
<dbReference type="GO" id="GO:0005975">
    <property type="term" value="P:carbohydrate metabolic process"/>
    <property type="evidence" value="ECO:0007669"/>
    <property type="project" value="InterPro"/>
</dbReference>
<evidence type="ECO:0000256" key="2">
    <source>
        <dbReference type="SAM" id="SignalP"/>
    </source>
</evidence>